<dbReference type="InterPro" id="IPR036291">
    <property type="entry name" value="NAD(P)-bd_dom_sf"/>
</dbReference>
<comment type="similarity">
    <text evidence="1">Belongs to the short-chain dehydrogenases/reductases (SDR) family.</text>
</comment>
<evidence type="ECO:0000256" key="2">
    <source>
        <dbReference type="ARBA" id="ARBA00023027"/>
    </source>
</evidence>
<comment type="caution">
    <text evidence="3">The sequence shown here is derived from an EMBL/GenBank/DDBJ whole genome shotgun (WGS) entry which is preliminary data.</text>
</comment>
<organism evidence="3 4">
    <name type="scientific">Solanum commersonii</name>
    <name type="common">Commerson's wild potato</name>
    <name type="synonym">Commerson's nightshade</name>
    <dbReference type="NCBI Taxonomy" id="4109"/>
    <lineage>
        <taxon>Eukaryota</taxon>
        <taxon>Viridiplantae</taxon>
        <taxon>Streptophyta</taxon>
        <taxon>Embryophyta</taxon>
        <taxon>Tracheophyta</taxon>
        <taxon>Spermatophyta</taxon>
        <taxon>Magnoliopsida</taxon>
        <taxon>eudicotyledons</taxon>
        <taxon>Gunneridae</taxon>
        <taxon>Pentapetalae</taxon>
        <taxon>asterids</taxon>
        <taxon>lamiids</taxon>
        <taxon>Solanales</taxon>
        <taxon>Solanaceae</taxon>
        <taxon>Solanoideae</taxon>
        <taxon>Solaneae</taxon>
        <taxon>Solanum</taxon>
    </lineage>
</organism>
<dbReference type="PANTHER" id="PTHR42820:SF10">
    <property type="entry name" value="SHORT-CHAIN DEHYDROGENASE REDUCTASE 3B-LIKE"/>
    <property type="match status" value="1"/>
</dbReference>
<dbReference type="PANTHER" id="PTHR42820">
    <property type="entry name" value="SHORT-CHAIN DEHYDROGENASE REDUCTASE"/>
    <property type="match status" value="1"/>
</dbReference>
<dbReference type="Proteomes" id="UP000824120">
    <property type="component" value="Chromosome 2"/>
</dbReference>
<sequence>MANKLRLEGKVAIITGAASGIGEASARLFAEHGARIVVADIQDELGLKVVESIGADKASYRHCDVTDEKQVEDTVAYAVEKYGTLDIMFSNVGTLNFCSVLDMDMMAFDETMAINVRGSALAVKHAARFMVDKKIRGSIICNASLESIVAGAASLAYIASKHAVVGIVKAAARELGGHGIRVNGVSPYGIATPLVCKAYGLDAGPLEAAIYGNGNLKGVRLSTMHVAQSALFFASDESAYTSGQNLAVDGGLSSILKLQ</sequence>
<keyword evidence="2" id="KW-0520">NAD</keyword>
<dbReference type="GO" id="GO:0016616">
    <property type="term" value="F:oxidoreductase activity, acting on the CH-OH group of donors, NAD or NADP as acceptor"/>
    <property type="evidence" value="ECO:0007669"/>
    <property type="project" value="UniProtKB-ARBA"/>
</dbReference>
<gene>
    <name evidence="3" type="ORF">H5410_012518</name>
</gene>
<evidence type="ECO:0008006" key="5">
    <source>
        <dbReference type="Google" id="ProtNLM"/>
    </source>
</evidence>
<dbReference type="OrthoDB" id="294295at2759"/>
<accession>A0A9J6ASE1</accession>
<proteinExistence type="inferred from homology"/>
<dbReference type="Gene3D" id="3.40.50.720">
    <property type="entry name" value="NAD(P)-binding Rossmann-like Domain"/>
    <property type="match status" value="1"/>
</dbReference>
<evidence type="ECO:0000313" key="4">
    <source>
        <dbReference type="Proteomes" id="UP000824120"/>
    </source>
</evidence>
<evidence type="ECO:0000313" key="3">
    <source>
        <dbReference type="EMBL" id="KAG5627300.1"/>
    </source>
</evidence>
<dbReference type="Pfam" id="PF13561">
    <property type="entry name" value="adh_short_C2"/>
    <property type="match status" value="1"/>
</dbReference>
<dbReference type="PRINTS" id="PR00081">
    <property type="entry name" value="GDHRDH"/>
</dbReference>
<protein>
    <recommendedName>
        <fullName evidence="5">Short chain alcohol dehydrogenase</fullName>
    </recommendedName>
</protein>
<dbReference type="AlphaFoldDB" id="A0A9J6ASE1"/>
<dbReference type="PRINTS" id="PR00080">
    <property type="entry name" value="SDRFAMILY"/>
</dbReference>
<name>A0A9J6ASE1_SOLCO</name>
<dbReference type="EMBL" id="JACXVP010000002">
    <property type="protein sequence ID" value="KAG5627300.1"/>
    <property type="molecule type" value="Genomic_DNA"/>
</dbReference>
<dbReference type="InterPro" id="IPR002347">
    <property type="entry name" value="SDR_fam"/>
</dbReference>
<dbReference type="FunFam" id="3.40.50.720:FF:000084">
    <property type="entry name" value="Short-chain dehydrogenase reductase"/>
    <property type="match status" value="1"/>
</dbReference>
<keyword evidence="4" id="KW-1185">Reference proteome</keyword>
<reference evidence="3 4" key="1">
    <citation type="submission" date="2020-09" db="EMBL/GenBank/DDBJ databases">
        <title>De no assembly of potato wild relative species, Solanum commersonii.</title>
        <authorList>
            <person name="Cho K."/>
        </authorList>
    </citation>
    <scope>NUCLEOTIDE SEQUENCE [LARGE SCALE GENOMIC DNA]</scope>
    <source>
        <strain evidence="3">LZ3.2</strain>
        <tissue evidence="3">Leaf</tissue>
    </source>
</reference>
<dbReference type="SUPFAM" id="SSF51735">
    <property type="entry name" value="NAD(P)-binding Rossmann-fold domains"/>
    <property type="match status" value="1"/>
</dbReference>
<evidence type="ECO:0000256" key="1">
    <source>
        <dbReference type="ARBA" id="ARBA00006484"/>
    </source>
</evidence>